<dbReference type="InterPro" id="IPR045738">
    <property type="entry name" value="DUF6088"/>
</dbReference>
<evidence type="ECO:0000313" key="2">
    <source>
        <dbReference type="Proteomes" id="UP000199424"/>
    </source>
</evidence>
<gene>
    <name evidence="1" type="ORF">SAMN04488070_1854</name>
</gene>
<proteinExistence type="predicted"/>
<sequence length="206" mass="23159">MSITAQIESRIARMRKGVPFSIEGFYELGTESAVQKAFSRLAKSGEIVRVSKGFYVRPKSIENLPGAKVMPSPEEVAKAWARNYGYKLVSNGFEAAYRIGLQTQAPARTIYWTNGPSREFKVGNSTVEVKHVASSKLKWLNQPEGMILRGLSVMEPEHFKPEQLRKVFKRLSLTGSEKERVLSNVKHSTLNSQWRQKLAQVESASV</sequence>
<keyword evidence="2" id="KW-1185">Reference proteome</keyword>
<protein>
    <submittedName>
        <fullName evidence="1">Transcriptional regulator, AbiEi antitoxin, Type IV TA system</fullName>
    </submittedName>
</protein>
<accession>A0A1I6HJR8</accession>
<evidence type="ECO:0000313" key="1">
    <source>
        <dbReference type="EMBL" id="SFR54557.1"/>
    </source>
</evidence>
<dbReference type="EMBL" id="FOYU01000003">
    <property type="protein sequence ID" value="SFR54557.1"/>
    <property type="molecule type" value="Genomic_DNA"/>
</dbReference>
<name>A0A1I6HJR8_9GAMM</name>
<organism evidence="1 2">
    <name type="scientific">Pseudidiomarina maritima</name>
    <dbReference type="NCBI Taxonomy" id="519453"/>
    <lineage>
        <taxon>Bacteria</taxon>
        <taxon>Pseudomonadati</taxon>
        <taxon>Pseudomonadota</taxon>
        <taxon>Gammaproteobacteria</taxon>
        <taxon>Alteromonadales</taxon>
        <taxon>Idiomarinaceae</taxon>
        <taxon>Pseudidiomarina</taxon>
    </lineage>
</organism>
<dbReference type="Pfam" id="PF19570">
    <property type="entry name" value="DUF6088"/>
    <property type="match status" value="1"/>
</dbReference>
<dbReference type="AlphaFoldDB" id="A0A1I6HJR8"/>
<reference evidence="2" key="1">
    <citation type="submission" date="2016-10" db="EMBL/GenBank/DDBJ databases">
        <authorList>
            <person name="Varghese N."/>
            <person name="Submissions S."/>
        </authorList>
    </citation>
    <scope>NUCLEOTIDE SEQUENCE [LARGE SCALE GENOMIC DNA]</scope>
    <source>
        <strain evidence="2">CGMCC 1.7285</strain>
    </source>
</reference>
<dbReference type="RefSeq" id="WP_092857852.1">
    <property type="nucleotide sequence ID" value="NZ_FOYU01000003.1"/>
</dbReference>
<dbReference type="Proteomes" id="UP000199424">
    <property type="component" value="Unassembled WGS sequence"/>
</dbReference>